<protein>
    <submittedName>
        <fullName evidence="2">DUF429 domain-containing protein</fullName>
    </submittedName>
</protein>
<dbReference type="Proteomes" id="UP001597092">
    <property type="component" value="Unassembled WGS sequence"/>
</dbReference>
<reference evidence="2 3" key="1">
    <citation type="journal article" date="2019" name="Int. J. Syst. Evol. Microbiol.">
        <title>The Global Catalogue of Microorganisms (GCM) 10K type strain sequencing project: providing services to taxonomists for standard genome sequencing and annotation.</title>
        <authorList>
            <consortium name="The Broad Institute Genomics Platform"/>
            <consortium name="The Broad Institute Genome Sequencing Center for Infectious Disease"/>
            <person name="Wu L."/>
            <person name="Ma J."/>
        </authorList>
    </citation>
    <scope>NUCLEOTIDE SEQUENCE [LARGE SCALE GENOMIC DNA]</scope>
    <source>
        <strain evidence="2 3">CGMCC 1.10387</strain>
    </source>
</reference>
<dbReference type="AlphaFoldDB" id="A0ABD6DZX5"/>
<organism evidence="2 3">
    <name type="scientific">Halobellus litoreus</name>
    <dbReference type="NCBI Taxonomy" id="755310"/>
    <lineage>
        <taxon>Archaea</taxon>
        <taxon>Methanobacteriati</taxon>
        <taxon>Methanobacteriota</taxon>
        <taxon>Stenosarchaea group</taxon>
        <taxon>Halobacteria</taxon>
        <taxon>Halobacteriales</taxon>
        <taxon>Haloferacaceae</taxon>
        <taxon>Halobellus</taxon>
    </lineage>
</organism>
<feature type="region of interest" description="Disordered" evidence="1">
    <location>
        <begin position="214"/>
        <end position="244"/>
    </location>
</feature>
<feature type="region of interest" description="Disordered" evidence="1">
    <location>
        <begin position="85"/>
        <end position="112"/>
    </location>
</feature>
<dbReference type="InterPro" id="IPR007362">
    <property type="entry name" value="DUF429"/>
</dbReference>
<sequence length="244" mass="27313">MNTYVGVDGCPEGWIAVVYSDTDFVGAWFYEDVSDLWESHADAERILVDVPIGLRENSSDPRECDAAARDVLKPDRYRSVFPTPVRQAARQDSYEDAKEKQEERTDGSLNRQTWGITPKIDEVDRFLLENEAARGAIREAHPEVCFWAFAGEEMAYSKTNDGARAFWERVAVLRTLEEDVYDHLWEVGTGDLGGSPSTDDVVDAFAVALTARGDGDGLETLPDDPEEDEAGLPMEMVYRPKPRA</sequence>
<feature type="compositionally biased region" description="Basic and acidic residues" evidence="1">
    <location>
        <begin position="92"/>
        <end position="106"/>
    </location>
</feature>
<name>A0ABD6DZX5_9EURY</name>
<evidence type="ECO:0000313" key="2">
    <source>
        <dbReference type="EMBL" id="MFD1686799.1"/>
    </source>
</evidence>
<evidence type="ECO:0000256" key="1">
    <source>
        <dbReference type="SAM" id="MobiDB-lite"/>
    </source>
</evidence>
<keyword evidence="3" id="KW-1185">Reference proteome</keyword>
<dbReference type="RefSeq" id="WP_256307292.1">
    <property type="nucleotide sequence ID" value="NZ_JANHAW010000002.1"/>
</dbReference>
<comment type="caution">
    <text evidence="2">The sequence shown here is derived from an EMBL/GenBank/DDBJ whole genome shotgun (WGS) entry which is preliminary data.</text>
</comment>
<evidence type="ECO:0000313" key="3">
    <source>
        <dbReference type="Proteomes" id="UP001597092"/>
    </source>
</evidence>
<dbReference type="Pfam" id="PF04250">
    <property type="entry name" value="DUF429"/>
    <property type="match status" value="1"/>
</dbReference>
<dbReference type="EMBL" id="JBHUDP010000006">
    <property type="protein sequence ID" value="MFD1686799.1"/>
    <property type="molecule type" value="Genomic_DNA"/>
</dbReference>
<feature type="compositionally biased region" description="Acidic residues" evidence="1">
    <location>
        <begin position="221"/>
        <end position="230"/>
    </location>
</feature>
<accession>A0ABD6DZX5</accession>
<proteinExistence type="predicted"/>
<gene>
    <name evidence="2" type="ORF">ACFSAS_14375</name>
</gene>